<keyword evidence="2" id="KW-0456">Lyase</keyword>
<dbReference type="RefSeq" id="WP_006901038.1">
    <property type="nucleotide sequence ID" value="NZ_CAACYD010000007.1"/>
</dbReference>
<dbReference type="PANTHER" id="PTHR36503:SF2">
    <property type="entry name" value="BLR2408 PROTEIN"/>
    <property type="match status" value="1"/>
</dbReference>
<reference evidence="2 3" key="1">
    <citation type="submission" date="2019-02" db="EMBL/GenBank/DDBJ databases">
        <authorList>
            <consortium name="Pathogen Informatics"/>
        </authorList>
    </citation>
    <scope>NUCLEOTIDE SEQUENCE [LARGE SCALE GENOMIC DNA]</scope>
    <source>
        <strain evidence="2 3">3012STDY6756503</strain>
    </source>
</reference>
<dbReference type="InterPro" id="IPR029068">
    <property type="entry name" value="Glyas_Bleomycin-R_OHBP_Dase"/>
</dbReference>
<sequence>MASMMFVNLPVADVRRSRDFFRRLGFRFDEMFCDHSTACMVVNDRAMVVLMDRRRFAGLAVAGPLEGPGLRESVVTFAVDERAQVDRIADAAMADGTPLRETEDLGFLYARSFCDPDGHAWEVVWMDPAQIPRTTDR</sequence>
<feature type="domain" description="Glyoxalase/Bleomycin resistance-like N-terminal" evidence="1">
    <location>
        <begin position="4"/>
        <end position="43"/>
    </location>
</feature>
<dbReference type="Proteomes" id="UP000360750">
    <property type="component" value="Unassembled WGS sequence"/>
</dbReference>
<evidence type="ECO:0000259" key="1">
    <source>
        <dbReference type="Pfam" id="PF22677"/>
    </source>
</evidence>
<dbReference type="EMBL" id="CAACYD010000007">
    <property type="protein sequence ID" value="VFA89221.1"/>
    <property type="molecule type" value="Genomic_DNA"/>
</dbReference>
<organism evidence="2 3">
    <name type="scientific">Gordonia paraffinivorans</name>
    <dbReference type="NCBI Taxonomy" id="175628"/>
    <lineage>
        <taxon>Bacteria</taxon>
        <taxon>Bacillati</taxon>
        <taxon>Actinomycetota</taxon>
        <taxon>Actinomycetes</taxon>
        <taxon>Mycobacteriales</taxon>
        <taxon>Gordoniaceae</taxon>
        <taxon>Gordonia</taxon>
    </lineage>
</organism>
<name>A0ABD7V4X2_9ACTN</name>
<comment type="caution">
    <text evidence="2">The sequence shown here is derived from an EMBL/GenBank/DDBJ whole genome shotgun (WGS) entry which is preliminary data.</text>
</comment>
<protein>
    <submittedName>
        <fullName evidence="2">Predicted lactoylglutathione lyase</fullName>
    </submittedName>
</protein>
<dbReference type="InterPro" id="IPR053863">
    <property type="entry name" value="Glyoxy/Ble-like_N"/>
</dbReference>
<dbReference type="Pfam" id="PF22677">
    <property type="entry name" value="Ble-like_N"/>
    <property type="match status" value="1"/>
</dbReference>
<proteinExistence type="predicted"/>
<gene>
    <name evidence="2" type="ORF">NCTC8139_02783</name>
</gene>
<evidence type="ECO:0000313" key="3">
    <source>
        <dbReference type="Proteomes" id="UP000360750"/>
    </source>
</evidence>
<dbReference type="GeneID" id="60750774"/>
<dbReference type="GO" id="GO:0016829">
    <property type="term" value="F:lyase activity"/>
    <property type="evidence" value="ECO:0007669"/>
    <property type="project" value="UniProtKB-KW"/>
</dbReference>
<evidence type="ECO:0000313" key="2">
    <source>
        <dbReference type="EMBL" id="VFA89221.1"/>
    </source>
</evidence>
<dbReference type="PANTHER" id="PTHR36503">
    <property type="entry name" value="BLR2520 PROTEIN"/>
    <property type="match status" value="1"/>
</dbReference>
<dbReference type="Gene3D" id="3.10.180.10">
    <property type="entry name" value="2,3-Dihydroxybiphenyl 1,2-Dioxygenase, domain 1"/>
    <property type="match status" value="1"/>
</dbReference>
<dbReference type="AlphaFoldDB" id="A0ABD7V4X2"/>
<dbReference type="SUPFAM" id="SSF54593">
    <property type="entry name" value="Glyoxalase/Bleomycin resistance protein/Dihydroxybiphenyl dioxygenase"/>
    <property type="match status" value="1"/>
</dbReference>
<accession>A0ABD7V4X2</accession>